<reference evidence="2 3" key="1">
    <citation type="submission" date="2016-10" db="EMBL/GenBank/DDBJ databases">
        <authorList>
            <person name="de Groot N.N."/>
        </authorList>
    </citation>
    <scope>NUCLEOTIDE SEQUENCE [LARGE SCALE GENOMIC DNA]</scope>
    <source>
        <strain evidence="2 3">CGMCC 1.9156</strain>
    </source>
</reference>
<dbReference type="EMBL" id="FONW01000002">
    <property type="protein sequence ID" value="SFF13021.1"/>
    <property type="molecule type" value="Genomic_DNA"/>
</dbReference>
<organism evidence="2 3">
    <name type="scientific">Sunxiuqinia elliptica</name>
    <dbReference type="NCBI Taxonomy" id="655355"/>
    <lineage>
        <taxon>Bacteria</taxon>
        <taxon>Pseudomonadati</taxon>
        <taxon>Bacteroidota</taxon>
        <taxon>Bacteroidia</taxon>
        <taxon>Marinilabiliales</taxon>
        <taxon>Prolixibacteraceae</taxon>
        <taxon>Sunxiuqinia</taxon>
    </lineage>
</organism>
<evidence type="ECO:0000256" key="1">
    <source>
        <dbReference type="SAM" id="SignalP"/>
    </source>
</evidence>
<sequence>MKKLMILVFMIGMIPFFANAVSSSSNTPVLGEWKYEVPSAPYGYEKGVLVISEKDNQLVGEVKLPDGYKIELKKLTFEDGIFSCGLYVDYEYVKVKVQIDGQKMSGNVDTSQGQMTLTAKKVESSK</sequence>
<feature type="chain" id="PRO_5011784529" evidence="1">
    <location>
        <begin position="21"/>
        <end position="126"/>
    </location>
</feature>
<dbReference type="AlphaFoldDB" id="A0A1I2G8S6"/>
<keyword evidence="3" id="KW-1185">Reference proteome</keyword>
<evidence type="ECO:0000313" key="2">
    <source>
        <dbReference type="EMBL" id="SFF13021.1"/>
    </source>
</evidence>
<proteinExistence type="predicted"/>
<dbReference type="RefSeq" id="WP_093919388.1">
    <property type="nucleotide sequence ID" value="NZ_FONW01000002.1"/>
</dbReference>
<dbReference type="Proteomes" id="UP000198964">
    <property type="component" value="Unassembled WGS sequence"/>
</dbReference>
<feature type="signal peptide" evidence="1">
    <location>
        <begin position="1"/>
        <end position="20"/>
    </location>
</feature>
<gene>
    <name evidence="2" type="ORF">SAMN05216283_102763</name>
</gene>
<protein>
    <submittedName>
        <fullName evidence="2">Uncharacterized protein</fullName>
    </submittedName>
</protein>
<evidence type="ECO:0000313" key="3">
    <source>
        <dbReference type="Proteomes" id="UP000198964"/>
    </source>
</evidence>
<keyword evidence="1" id="KW-0732">Signal</keyword>
<name>A0A1I2G8S6_9BACT</name>
<accession>A0A1I2G8S6</accession>